<evidence type="ECO:0000259" key="5">
    <source>
        <dbReference type="PROSITE" id="PS50931"/>
    </source>
</evidence>
<dbReference type="InterPro" id="IPR036388">
    <property type="entry name" value="WH-like_DNA-bd_sf"/>
</dbReference>
<evidence type="ECO:0000313" key="7">
    <source>
        <dbReference type="Proteomes" id="UP000315677"/>
    </source>
</evidence>
<evidence type="ECO:0000256" key="3">
    <source>
        <dbReference type="ARBA" id="ARBA00023125"/>
    </source>
</evidence>
<dbReference type="InterPro" id="IPR036390">
    <property type="entry name" value="WH_DNA-bd_sf"/>
</dbReference>
<dbReference type="CDD" id="cd05466">
    <property type="entry name" value="PBP2_LTTR_substrate"/>
    <property type="match status" value="1"/>
</dbReference>
<dbReference type="Pfam" id="PF03466">
    <property type="entry name" value="LysR_substrate"/>
    <property type="match status" value="1"/>
</dbReference>
<keyword evidence="7" id="KW-1185">Reference proteome</keyword>
<evidence type="ECO:0000313" key="6">
    <source>
        <dbReference type="EMBL" id="TQM16295.1"/>
    </source>
</evidence>
<keyword evidence="2" id="KW-0805">Transcription regulation</keyword>
<dbReference type="PRINTS" id="PR00039">
    <property type="entry name" value="HTHLYSR"/>
</dbReference>
<dbReference type="SUPFAM" id="SSF53850">
    <property type="entry name" value="Periplasmic binding protein-like II"/>
    <property type="match status" value="1"/>
</dbReference>
<keyword evidence="4" id="KW-0804">Transcription</keyword>
<dbReference type="InterPro" id="IPR005119">
    <property type="entry name" value="LysR_subst-bd"/>
</dbReference>
<evidence type="ECO:0000256" key="1">
    <source>
        <dbReference type="ARBA" id="ARBA00009437"/>
    </source>
</evidence>
<dbReference type="Gene3D" id="3.40.190.10">
    <property type="entry name" value="Periplasmic binding protein-like II"/>
    <property type="match status" value="2"/>
</dbReference>
<keyword evidence="3 6" id="KW-0238">DNA-binding</keyword>
<name>A0A543E3W8_9PSEU</name>
<dbReference type="Gene3D" id="1.10.10.10">
    <property type="entry name" value="Winged helix-like DNA-binding domain superfamily/Winged helix DNA-binding domain"/>
    <property type="match status" value="1"/>
</dbReference>
<protein>
    <submittedName>
        <fullName evidence="6">DNA-binding transcriptional LysR family regulator</fullName>
    </submittedName>
</protein>
<dbReference type="PANTHER" id="PTHR30126:SF39">
    <property type="entry name" value="HTH-TYPE TRANSCRIPTIONAL REGULATOR CYSL"/>
    <property type="match status" value="1"/>
</dbReference>
<evidence type="ECO:0000256" key="4">
    <source>
        <dbReference type="ARBA" id="ARBA00023163"/>
    </source>
</evidence>
<dbReference type="OrthoDB" id="4512679at2"/>
<dbReference type="RefSeq" id="WP_142053234.1">
    <property type="nucleotide sequence ID" value="NZ_VFPA01000001.1"/>
</dbReference>
<organism evidence="6 7">
    <name type="scientific">Pseudonocardia kunmingensis</name>
    <dbReference type="NCBI Taxonomy" id="630975"/>
    <lineage>
        <taxon>Bacteria</taxon>
        <taxon>Bacillati</taxon>
        <taxon>Actinomycetota</taxon>
        <taxon>Actinomycetes</taxon>
        <taxon>Pseudonocardiales</taxon>
        <taxon>Pseudonocardiaceae</taxon>
        <taxon>Pseudonocardia</taxon>
    </lineage>
</organism>
<dbReference type="Pfam" id="PF00126">
    <property type="entry name" value="HTH_1"/>
    <property type="match status" value="1"/>
</dbReference>
<comment type="caution">
    <text evidence="6">The sequence shown here is derived from an EMBL/GenBank/DDBJ whole genome shotgun (WGS) entry which is preliminary data.</text>
</comment>
<dbReference type="GO" id="GO:0003700">
    <property type="term" value="F:DNA-binding transcription factor activity"/>
    <property type="evidence" value="ECO:0007669"/>
    <property type="project" value="InterPro"/>
</dbReference>
<sequence length="298" mass="31957">MDTRLLRSFLAVARSGSFTSAAGELGYTQSTVTSHVQKLEQQLRSRLLDRLPGGVVTTEAGARLVVPAEEVLDAEDRLRAAVSAGDERPSGTVRVMAPETLCTYWLPRVIRTVIDEEPDVRIWLAPGSFVDAVDAVRRGAIDVAVVMEPRTPQTDMTLTPIGRQALVFLDRADPTAGSGPAATWAELAQRDVLLIEEGCGFSDHVTEQLDLTGCSRGRRSRFGSVEAVKRCVGAGLGWTVLPTIAVGSEIDAGTLTVLAGPALVDCAVQAVTHPRRYRSPATRVVLDELRRSWSATAG</sequence>
<dbReference type="EMBL" id="VFPA01000001">
    <property type="protein sequence ID" value="TQM16295.1"/>
    <property type="molecule type" value="Genomic_DNA"/>
</dbReference>
<proteinExistence type="inferred from homology"/>
<feature type="domain" description="HTH lysR-type" evidence="5">
    <location>
        <begin position="1"/>
        <end position="58"/>
    </location>
</feature>
<dbReference type="PROSITE" id="PS50931">
    <property type="entry name" value="HTH_LYSR"/>
    <property type="match status" value="1"/>
</dbReference>
<accession>A0A543E3W8</accession>
<dbReference type="AlphaFoldDB" id="A0A543E3W8"/>
<dbReference type="SUPFAM" id="SSF46785">
    <property type="entry name" value="Winged helix' DNA-binding domain"/>
    <property type="match status" value="1"/>
</dbReference>
<gene>
    <name evidence="6" type="ORF">FB558_3105</name>
</gene>
<reference evidence="6 7" key="1">
    <citation type="submission" date="2019-06" db="EMBL/GenBank/DDBJ databases">
        <title>Sequencing the genomes of 1000 actinobacteria strains.</title>
        <authorList>
            <person name="Klenk H.-P."/>
        </authorList>
    </citation>
    <scope>NUCLEOTIDE SEQUENCE [LARGE SCALE GENOMIC DNA]</scope>
    <source>
        <strain evidence="6 7">DSM 45301</strain>
    </source>
</reference>
<dbReference type="Proteomes" id="UP000315677">
    <property type="component" value="Unassembled WGS sequence"/>
</dbReference>
<comment type="similarity">
    <text evidence="1">Belongs to the LysR transcriptional regulatory family.</text>
</comment>
<dbReference type="InterPro" id="IPR000847">
    <property type="entry name" value="LysR_HTH_N"/>
</dbReference>
<dbReference type="GO" id="GO:0000976">
    <property type="term" value="F:transcription cis-regulatory region binding"/>
    <property type="evidence" value="ECO:0007669"/>
    <property type="project" value="TreeGrafter"/>
</dbReference>
<dbReference type="PANTHER" id="PTHR30126">
    <property type="entry name" value="HTH-TYPE TRANSCRIPTIONAL REGULATOR"/>
    <property type="match status" value="1"/>
</dbReference>
<evidence type="ECO:0000256" key="2">
    <source>
        <dbReference type="ARBA" id="ARBA00023015"/>
    </source>
</evidence>